<accession>A6KK50</accession>
<sequence length="33" mass="3894">MDFLHNLKWHNSGGTKEAFLLKEVWNLNCFLST</sequence>
<dbReference type="Proteomes" id="UP000234681">
    <property type="component" value="Chromosome 14"/>
</dbReference>
<evidence type="ECO:0000313" key="2">
    <source>
        <dbReference type="Proteomes" id="UP000234681"/>
    </source>
</evidence>
<gene>
    <name evidence="1" type="ORF">rCG_60472</name>
</gene>
<organism evidence="1 2">
    <name type="scientific">Rattus norvegicus</name>
    <name type="common">Rat</name>
    <dbReference type="NCBI Taxonomy" id="10116"/>
    <lineage>
        <taxon>Eukaryota</taxon>
        <taxon>Metazoa</taxon>
        <taxon>Chordata</taxon>
        <taxon>Craniata</taxon>
        <taxon>Vertebrata</taxon>
        <taxon>Euteleostomi</taxon>
        <taxon>Mammalia</taxon>
        <taxon>Eutheria</taxon>
        <taxon>Euarchontoglires</taxon>
        <taxon>Glires</taxon>
        <taxon>Rodentia</taxon>
        <taxon>Myomorpha</taxon>
        <taxon>Muroidea</taxon>
        <taxon>Muridae</taxon>
        <taxon>Murinae</taxon>
        <taxon>Rattus</taxon>
    </lineage>
</organism>
<dbReference type="AlphaFoldDB" id="A6KK50"/>
<dbReference type="EMBL" id="CH474060">
    <property type="protein sequence ID" value="EDL88660.1"/>
    <property type="molecule type" value="Genomic_DNA"/>
</dbReference>
<reference evidence="1 2" key="1">
    <citation type="submission" date="2005-09" db="EMBL/GenBank/DDBJ databases">
        <authorList>
            <person name="Mural R.J."/>
            <person name="Li P.W."/>
            <person name="Adams M.D."/>
            <person name="Amanatides P.G."/>
            <person name="Baden-Tillson H."/>
            <person name="Barnstead M."/>
            <person name="Chin S.H."/>
            <person name="Dew I."/>
            <person name="Evans C.A."/>
            <person name="Ferriera S."/>
            <person name="Flanigan M."/>
            <person name="Fosler C."/>
            <person name="Glodek A."/>
            <person name="Gu Z."/>
            <person name="Holt R.A."/>
            <person name="Jennings D."/>
            <person name="Kraft C.L."/>
            <person name="Lu F."/>
            <person name="Nguyen T."/>
            <person name="Nusskern D.R."/>
            <person name="Pfannkoch C.M."/>
            <person name="Sitter C."/>
            <person name="Sutton G.G."/>
            <person name="Venter J.C."/>
            <person name="Wang Z."/>
            <person name="Woodage T."/>
            <person name="Zheng X.H."/>
            <person name="Zhong F."/>
        </authorList>
    </citation>
    <scope>NUCLEOTIDE SEQUENCE [LARGE SCALE GENOMIC DNA]</scope>
    <source>
        <strain>BN</strain>
        <strain evidence="2">Sprague-Dawley</strain>
    </source>
</reference>
<protein>
    <submittedName>
        <fullName evidence="1">RCG60472</fullName>
    </submittedName>
</protein>
<evidence type="ECO:0000313" key="1">
    <source>
        <dbReference type="EMBL" id="EDL88660.1"/>
    </source>
</evidence>
<proteinExistence type="predicted"/>
<name>A6KK50_RAT</name>